<accession>A0A3B0BBT4</accession>
<comment type="caution">
    <text evidence="2">The sequence shown here is derived from an EMBL/GenBank/DDBJ whole genome shotgun (WGS) entry which is preliminary data.</text>
</comment>
<protein>
    <recommendedName>
        <fullName evidence="4">Secreted protein</fullName>
    </recommendedName>
</protein>
<evidence type="ECO:0000313" key="3">
    <source>
        <dbReference type="Proteomes" id="UP000270343"/>
    </source>
</evidence>
<reference evidence="2 3" key="1">
    <citation type="journal article" date="2015" name="Antonie Van Leeuwenhoek">
        <title>Streptomyces klenkii sp. nov., isolated from deep marine sediment.</title>
        <authorList>
            <person name="Veyisoglu A."/>
            <person name="Sahin N."/>
        </authorList>
    </citation>
    <scope>NUCLEOTIDE SEQUENCE [LARGE SCALE GENOMIC DNA]</scope>
    <source>
        <strain evidence="2 3">KCTC 29202</strain>
    </source>
</reference>
<proteinExistence type="predicted"/>
<dbReference type="Proteomes" id="UP000270343">
    <property type="component" value="Unassembled WGS sequence"/>
</dbReference>
<evidence type="ECO:0008006" key="4">
    <source>
        <dbReference type="Google" id="ProtNLM"/>
    </source>
</evidence>
<dbReference type="AlphaFoldDB" id="A0A3B0BBT4"/>
<sequence>MTLVPKRRLPRAAAAAALLTAATVSLFLSVPAAAKGAMEITAPGRPLRTGQALHISGDGDDDAARYLRACVQERTLGAGTWRTVGCGRTVASGDGATVETLVRARRRGALQLRGVLYGLDAPGDAHPDVVRSSAVRMVRIH</sequence>
<dbReference type="EMBL" id="RBAM01000009">
    <property type="protein sequence ID" value="RKN69918.1"/>
    <property type="molecule type" value="Genomic_DNA"/>
</dbReference>
<feature type="signal peptide" evidence="1">
    <location>
        <begin position="1"/>
        <end position="34"/>
    </location>
</feature>
<organism evidence="2 3">
    <name type="scientific">Streptomyces klenkii</name>
    <dbReference type="NCBI Taxonomy" id="1420899"/>
    <lineage>
        <taxon>Bacteria</taxon>
        <taxon>Bacillati</taxon>
        <taxon>Actinomycetota</taxon>
        <taxon>Actinomycetes</taxon>
        <taxon>Kitasatosporales</taxon>
        <taxon>Streptomycetaceae</taxon>
        <taxon>Streptomyces</taxon>
    </lineage>
</organism>
<keyword evidence="1" id="KW-0732">Signal</keyword>
<evidence type="ECO:0000256" key="1">
    <source>
        <dbReference type="SAM" id="SignalP"/>
    </source>
</evidence>
<feature type="chain" id="PRO_5039400112" description="Secreted protein" evidence="1">
    <location>
        <begin position="35"/>
        <end position="141"/>
    </location>
</feature>
<name>A0A3B0BBT4_9ACTN</name>
<evidence type="ECO:0000313" key="2">
    <source>
        <dbReference type="EMBL" id="RKN69918.1"/>
    </source>
</evidence>
<keyword evidence="3" id="KW-1185">Reference proteome</keyword>
<gene>
    <name evidence="2" type="ORF">D7231_23000</name>
</gene>
<dbReference type="OrthoDB" id="4311873at2"/>
<dbReference type="RefSeq" id="WP_120757400.1">
    <property type="nucleotide sequence ID" value="NZ_RBAM01000009.1"/>
</dbReference>